<evidence type="ECO:0000256" key="1">
    <source>
        <dbReference type="ARBA" id="ARBA00022737"/>
    </source>
</evidence>
<dbReference type="AlphaFoldDB" id="A0A8E2J7S9"/>
<organism evidence="4 5">
    <name type="scientific">Lepidopterella palustris CBS 459.81</name>
    <dbReference type="NCBI Taxonomy" id="1314670"/>
    <lineage>
        <taxon>Eukaryota</taxon>
        <taxon>Fungi</taxon>
        <taxon>Dikarya</taxon>
        <taxon>Ascomycota</taxon>
        <taxon>Pezizomycotina</taxon>
        <taxon>Dothideomycetes</taxon>
        <taxon>Pleosporomycetidae</taxon>
        <taxon>Mytilinidiales</taxon>
        <taxon>Argynnaceae</taxon>
        <taxon>Lepidopterella</taxon>
    </lineage>
</organism>
<name>A0A8E2J7S9_9PEZI</name>
<keyword evidence="2 3" id="KW-0040">ANK repeat</keyword>
<dbReference type="Gene3D" id="1.25.40.20">
    <property type="entry name" value="Ankyrin repeat-containing domain"/>
    <property type="match status" value="1"/>
</dbReference>
<dbReference type="Pfam" id="PF12796">
    <property type="entry name" value="Ank_2"/>
    <property type="match status" value="1"/>
</dbReference>
<feature type="repeat" description="ANK" evidence="3">
    <location>
        <begin position="31"/>
        <end position="63"/>
    </location>
</feature>
<evidence type="ECO:0000313" key="4">
    <source>
        <dbReference type="EMBL" id="OCK72710.1"/>
    </source>
</evidence>
<evidence type="ECO:0000313" key="5">
    <source>
        <dbReference type="Proteomes" id="UP000250266"/>
    </source>
</evidence>
<evidence type="ECO:0000256" key="3">
    <source>
        <dbReference type="PROSITE-ProRule" id="PRU00023"/>
    </source>
</evidence>
<dbReference type="PROSITE" id="PS50088">
    <property type="entry name" value="ANK_REPEAT"/>
    <property type="match status" value="3"/>
</dbReference>
<dbReference type="SMART" id="SM00248">
    <property type="entry name" value="ANK"/>
    <property type="match status" value="5"/>
</dbReference>
<evidence type="ECO:0000256" key="2">
    <source>
        <dbReference type="ARBA" id="ARBA00023043"/>
    </source>
</evidence>
<dbReference type="SUPFAM" id="SSF48403">
    <property type="entry name" value="Ankyrin repeat"/>
    <property type="match status" value="1"/>
</dbReference>
<feature type="repeat" description="ANK" evidence="3">
    <location>
        <begin position="1"/>
        <end position="28"/>
    </location>
</feature>
<reference evidence="4 5" key="1">
    <citation type="journal article" date="2016" name="Nat. Commun.">
        <title>Ectomycorrhizal ecology is imprinted in the genome of the dominant symbiotic fungus Cenococcum geophilum.</title>
        <authorList>
            <consortium name="DOE Joint Genome Institute"/>
            <person name="Peter M."/>
            <person name="Kohler A."/>
            <person name="Ohm R.A."/>
            <person name="Kuo A."/>
            <person name="Krutzmann J."/>
            <person name="Morin E."/>
            <person name="Arend M."/>
            <person name="Barry K.W."/>
            <person name="Binder M."/>
            <person name="Choi C."/>
            <person name="Clum A."/>
            <person name="Copeland A."/>
            <person name="Grisel N."/>
            <person name="Haridas S."/>
            <person name="Kipfer T."/>
            <person name="LaButti K."/>
            <person name="Lindquist E."/>
            <person name="Lipzen A."/>
            <person name="Maire R."/>
            <person name="Meier B."/>
            <person name="Mihaltcheva S."/>
            <person name="Molinier V."/>
            <person name="Murat C."/>
            <person name="Poggeler S."/>
            <person name="Quandt C.A."/>
            <person name="Sperisen C."/>
            <person name="Tritt A."/>
            <person name="Tisserant E."/>
            <person name="Crous P.W."/>
            <person name="Henrissat B."/>
            <person name="Nehls U."/>
            <person name="Egli S."/>
            <person name="Spatafora J.W."/>
            <person name="Grigoriev I.V."/>
            <person name="Martin F.M."/>
        </authorList>
    </citation>
    <scope>NUCLEOTIDE SEQUENCE [LARGE SCALE GENOMIC DNA]</scope>
    <source>
        <strain evidence="4 5">CBS 459.81</strain>
    </source>
</reference>
<dbReference type="PANTHER" id="PTHR24171:SF9">
    <property type="entry name" value="ANKYRIN REPEAT DOMAIN-CONTAINING PROTEIN 39"/>
    <property type="match status" value="1"/>
</dbReference>
<dbReference type="EMBL" id="KV747157">
    <property type="protein sequence ID" value="OCK72710.1"/>
    <property type="molecule type" value="Genomic_DNA"/>
</dbReference>
<feature type="non-terminal residue" evidence="4">
    <location>
        <position position="1"/>
    </location>
</feature>
<dbReference type="Proteomes" id="UP000250266">
    <property type="component" value="Unassembled WGS sequence"/>
</dbReference>
<gene>
    <name evidence="4" type="ORF">K432DRAFT_315564</name>
</gene>
<dbReference type="InterPro" id="IPR002110">
    <property type="entry name" value="Ankyrin_rpt"/>
</dbReference>
<dbReference type="OrthoDB" id="3798557at2759"/>
<proteinExistence type="predicted"/>
<dbReference type="Pfam" id="PF00023">
    <property type="entry name" value="Ank"/>
    <property type="match status" value="1"/>
</dbReference>
<dbReference type="PROSITE" id="PS50297">
    <property type="entry name" value="ANK_REP_REGION"/>
    <property type="match status" value="3"/>
</dbReference>
<feature type="repeat" description="ANK" evidence="3">
    <location>
        <begin position="96"/>
        <end position="120"/>
    </location>
</feature>
<keyword evidence="5" id="KW-1185">Reference proteome</keyword>
<dbReference type="PANTHER" id="PTHR24171">
    <property type="entry name" value="ANKYRIN REPEAT DOMAIN-CONTAINING PROTEIN 39-RELATED"/>
    <property type="match status" value="1"/>
</dbReference>
<sequence>LQAASAGGHEAVVKLLVGKGADVNAQGRETHSCTALHLAARGGHIDTFQYLVNIGLDLSTLDAKGDGILCYASSGGSLGVLKATLNHDLTPPSKSMHWSPLHWACRSGNPEVVELLIKEGLRSECVTICEPLGQWSPLDIANFHGHEEMVGNLSSSCRALLGSETDTTRSPGKRHNGYQCDGCFHVSG</sequence>
<dbReference type="InterPro" id="IPR036770">
    <property type="entry name" value="Ankyrin_rpt-contain_sf"/>
</dbReference>
<keyword evidence="1" id="KW-0677">Repeat</keyword>
<accession>A0A8E2J7S9</accession>
<protein>
    <submittedName>
        <fullName evidence="4">Ankyrin</fullName>
    </submittedName>
</protein>